<dbReference type="InterPro" id="IPR002999">
    <property type="entry name" value="Tudor"/>
</dbReference>
<dbReference type="Proteomes" id="UP000054776">
    <property type="component" value="Unassembled WGS sequence"/>
</dbReference>
<dbReference type="SUPFAM" id="SSF63748">
    <property type="entry name" value="Tudor/PWWP/MBT"/>
    <property type="match status" value="1"/>
</dbReference>
<gene>
    <name evidence="3" type="ORF">T01_11630</name>
</gene>
<evidence type="ECO:0000313" key="3">
    <source>
        <dbReference type="EMBL" id="KRY34200.1"/>
    </source>
</evidence>
<proteinExistence type="predicted"/>
<evidence type="ECO:0000313" key="4">
    <source>
        <dbReference type="Proteomes" id="UP000054776"/>
    </source>
</evidence>
<sequence length="265" mass="31036">MVKRHASVGTFTVLRSLQTSSSMGLLSASDTLYNYEIATYYKEQEEFLNDSTFGTPLIEHARFQAVVTNWSTPDHFHQTDMDRKMDVFYNETKHLPNVNFESMTRINAVGLPVAVLINQKWTRGIITCKVDNSFRILHVDVGIQTIEQLDRIRPLYCQFAELPPLAFKCYLRDLKHGVLNEYIMQKLDRVMVKDKEFDCEISSWDKISSLPVKMYELGSSVDVIDVHLSSYFKKQQRRLAQRQRDLEQQKQRQKWYVESESDESM</sequence>
<dbReference type="OrthoDB" id="5916221at2759"/>
<feature type="domain" description="Tudor" evidence="2">
    <location>
        <begin position="78"/>
        <end position="172"/>
    </location>
</feature>
<dbReference type="EMBL" id="JYDH01000071">
    <property type="protein sequence ID" value="KRY34200.1"/>
    <property type="molecule type" value="Genomic_DNA"/>
</dbReference>
<evidence type="ECO:0000256" key="1">
    <source>
        <dbReference type="SAM" id="MobiDB-lite"/>
    </source>
</evidence>
<dbReference type="InParanoid" id="A0A0V1BBD6"/>
<organism evidence="3 4">
    <name type="scientific">Trichinella spiralis</name>
    <name type="common">Trichina worm</name>
    <dbReference type="NCBI Taxonomy" id="6334"/>
    <lineage>
        <taxon>Eukaryota</taxon>
        <taxon>Metazoa</taxon>
        <taxon>Ecdysozoa</taxon>
        <taxon>Nematoda</taxon>
        <taxon>Enoplea</taxon>
        <taxon>Dorylaimia</taxon>
        <taxon>Trichinellida</taxon>
        <taxon>Trichinellidae</taxon>
        <taxon>Trichinella</taxon>
    </lineage>
</organism>
<name>A0A0V1BBD6_TRISP</name>
<dbReference type="Pfam" id="PF00567">
    <property type="entry name" value="TUDOR"/>
    <property type="match status" value="1"/>
</dbReference>
<accession>A0A0V1BBD6</accession>
<evidence type="ECO:0000259" key="2">
    <source>
        <dbReference type="Pfam" id="PF00567"/>
    </source>
</evidence>
<comment type="caution">
    <text evidence="3">The sequence shown here is derived from an EMBL/GenBank/DDBJ whole genome shotgun (WGS) entry which is preliminary data.</text>
</comment>
<dbReference type="AlphaFoldDB" id="A0A0V1BBD6"/>
<dbReference type="Gene3D" id="2.30.30.140">
    <property type="match status" value="1"/>
</dbReference>
<reference evidence="3 4" key="1">
    <citation type="submission" date="2015-01" db="EMBL/GenBank/DDBJ databases">
        <title>Evolution of Trichinella species and genotypes.</title>
        <authorList>
            <person name="Korhonen P.K."/>
            <person name="Edoardo P."/>
            <person name="Giuseppe L.R."/>
            <person name="Gasser R.B."/>
        </authorList>
    </citation>
    <scope>NUCLEOTIDE SEQUENCE [LARGE SCALE GENOMIC DNA]</scope>
    <source>
        <strain evidence="3">ISS3</strain>
    </source>
</reference>
<protein>
    <recommendedName>
        <fullName evidence="2">Tudor domain-containing protein</fullName>
    </recommendedName>
</protein>
<feature type="region of interest" description="Disordered" evidence="1">
    <location>
        <begin position="243"/>
        <end position="265"/>
    </location>
</feature>
<keyword evidence="4" id="KW-1185">Reference proteome</keyword>